<dbReference type="AlphaFoldDB" id="F9W612"/>
<dbReference type="VEuPathDB" id="TriTrypDB:TcIL3000_0_34770"/>
<keyword evidence="3" id="KW-1185">Reference proteome</keyword>
<sequence>MCVLVGVVPVLWSPVTRSTTIIKQGIWQYFAHTTTSSMGNVSFSALGRVEELGACLRCGLGVVEGQIGERLFMEQRTFICQSLLDMVLINHSYFHRRIAKIFFQCAFTLRAPLDARPFSALLKPAGNTDRNAGPVLASSSLIVKRTACNGKALPRDRFYPHNARKPVLLTTAQRERPACWVVVPSSQLVWVSLLESKKWGHGSLLA</sequence>
<proteinExistence type="predicted"/>
<gene>
    <name evidence="2" type="ORF">TCIL3000_0_34770</name>
</gene>
<reference evidence="3" key="1">
    <citation type="submission" date="2011-07" db="EMBL/GenBank/DDBJ databases">
        <title>Divergent evolution of antigenic variation in African trypanosomes.</title>
        <authorList>
            <person name="Jackson A.P."/>
            <person name="Berry A."/>
            <person name="Allison H.C."/>
            <person name="Burton P."/>
            <person name="Anderson J."/>
            <person name="Aslett M."/>
            <person name="Brown R."/>
            <person name="Corton N."/>
            <person name="Harris D."/>
            <person name="Hauser H."/>
            <person name="Gamble J."/>
            <person name="Gilderthorp R."/>
            <person name="McQuillan J."/>
            <person name="Quail M.A."/>
            <person name="Sanders M."/>
            <person name="Van Tonder A."/>
            <person name="Ginger M.L."/>
            <person name="Donelson J.E."/>
            <person name="Field M.C."/>
            <person name="Barry J.D."/>
            <person name="Berriman M."/>
            <person name="Hertz-Fowler C."/>
        </authorList>
    </citation>
    <scope>NUCLEOTIDE SEQUENCE [LARGE SCALE GENOMIC DNA]</scope>
    <source>
        <strain evidence="3">IL3000</strain>
    </source>
</reference>
<accession>F9W612</accession>
<evidence type="ECO:0000256" key="1">
    <source>
        <dbReference type="SAM" id="SignalP"/>
    </source>
</evidence>
<feature type="signal peptide" evidence="1">
    <location>
        <begin position="1"/>
        <end position="18"/>
    </location>
</feature>
<name>F9W612_TRYCI</name>
<keyword evidence="1" id="KW-0732">Signal</keyword>
<evidence type="ECO:0000313" key="3">
    <source>
        <dbReference type="Proteomes" id="UP000000702"/>
    </source>
</evidence>
<dbReference type="EMBL" id="CAEQ01000809">
    <property type="protein sequence ID" value="CCD12615.1"/>
    <property type="molecule type" value="Genomic_DNA"/>
</dbReference>
<dbReference type="Proteomes" id="UP000000702">
    <property type="component" value="Unassembled WGS sequence"/>
</dbReference>
<evidence type="ECO:0000313" key="2">
    <source>
        <dbReference type="EMBL" id="CCD12615.1"/>
    </source>
</evidence>
<protein>
    <submittedName>
        <fullName evidence="2">WGS project CAEQ00000000 data, annotated contig 1411</fullName>
    </submittedName>
</protein>
<feature type="chain" id="PRO_5003394568" evidence="1">
    <location>
        <begin position="19"/>
        <end position="206"/>
    </location>
</feature>
<reference evidence="2 3" key="2">
    <citation type="journal article" date="2012" name="Proc. Natl. Acad. Sci. U.S.A.">
        <title>Antigenic diversity is generated by distinct evolutionary mechanisms in African trypanosome species.</title>
        <authorList>
            <person name="Jackson A.P."/>
            <person name="Berry A."/>
            <person name="Aslett M."/>
            <person name="Allison H.C."/>
            <person name="Burton P."/>
            <person name="Vavrova-Anderson J."/>
            <person name="Brown R."/>
            <person name="Browne H."/>
            <person name="Corton N."/>
            <person name="Hauser H."/>
            <person name="Gamble J."/>
            <person name="Gilderthorp R."/>
            <person name="Marcello L."/>
            <person name="McQuillan J."/>
            <person name="Otto T.D."/>
            <person name="Quail M.A."/>
            <person name="Sanders M.J."/>
            <person name="van Tonder A."/>
            <person name="Ginger M.L."/>
            <person name="Field M.C."/>
            <person name="Barry J.D."/>
            <person name="Hertz-Fowler C."/>
            <person name="Berriman M."/>
        </authorList>
    </citation>
    <scope>NUCLEOTIDE SEQUENCE [LARGE SCALE GENOMIC DNA]</scope>
    <source>
        <strain evidence="2 3">IL3000</strain>
    </source>
</reference>
<organism evidence="2 3">
    <name type="scientific">Trypanosoma congolense (strain IL3000)</name>
    <dbReference type="NCBI Taxonomy" id="1068625"/>
    <lineage>
        <taxon>Eukaryota</taxon>
        <taxon>Discoba</taxon>
        <taxon>Euglenozoa</taxon>
        <taxon>Kinetoplastea</taxon>
        <taxon>Metakinetoplastina</taxon>
        <taxon>Trypanosomatida</taxon>
        <taxon>Trypanosomatidae</taxon>
        <taxon>Trypanosoma</taxon>
        <taxon>Nannomonas</taxon>
    </lineage>
</organism>
<comment type="caution">
    <text evidence="2">The sequence shown here is derived from an EMBL/GenBank/DDBJ whole genome shotgun (WGS) entry which is preliminary data.</text>
</comment>